<dbReference type="InterPro" id="IPR010982">
    <property type="entry name" value="Lambda_DNA-bd_dom_sf"/>
</dbReference>
<gene>
    <name evidence="2" type="ORF">D0T12_09010</name>
</gene>
<organism evidence="2 3">
    <name type="scientific">Actinomadura spongiicola</name>
    <dbReference type="NCBI Taxonomy" id="2303421"/>
    <lineage>
        <taxon>Bacteria</taxon>
        <taxon>Bacillati</taxon>
        <taxon>Actinomycetota</taxon>
        <taxon>Actinomycetes</taxon>
        <taxon>Streptosporangiales</taxon>
        <taxon>Thermomonosporaceae</taxon>
        <taxon>Actinomadura</taxon>
    </lineage>
</organism>
<keyword evidence="3" id="KW-1185">Reference proteome</keyword>
<proteinExistence type="predicted"/>
<name>A0A372GIJ6_9ACTN</name>
<dbReference type="Pfam" id="PF13560">
    <property type="entry name" value="HTH_31"/>
    <property type="match status" value="1"/>
</dbReference>
<protein>
    <submittedName>
        <fullName evidence="2">XRE family transcriptional regulator</fullName>
    </submittedName>
</protein>
<comment type="caution">
    <text evidence="2">The sequence shown here is derived from an EMBL/GenBank/DDBJ whole genome shotgun (WGS) entry which is preliminary data.</text>
</comment>
<accession>A0A372GIJ6</accession>
<dbReference type="Proteomes" id="UP000262882">
    <property type="component" value="Unassembled WGS sequence"/>
</dbReference>
<evidence type="ECO:0000313" key="2">
    <source>
        <dbReference type="EMBL" id="RFS85196.1"/>
    </source>
</evidence>
<dbReference type="OrthoDB" id="5177725at2"/>
<dbReference type="EMBL" id="QVNQ01000003">
    <property type="protein sequence ID" value="RFS85196.1"/>
    <property type="molecule type" value="Genomic_DNA"/>
</dbReference>
<dbReference type="CDD" id="cd00093">
    <property type="entry name" value="HTH_XRE"/>
    <property type="match status" value="1"/>
</dbReference>
<dbReference type="RefSeq" id="WP_117399060.1">
    <property type="nucleotide sequence ID" value="NZ_QVNQ01000003.1"/>
</dbReference>
<evidence type="ECO:0000259" key="1">
    <source>
        <dbReference type="PROSITE" id="PS50943"/>
    </source>
</evidence>
<evidence type="ECO:0000313" key="3">
    <source>
        <dbReference type="Proteomes" id="UP000262882"/>
    </source>
</evidence>
<dbReference type="PROSITE" id="PS50943">
    <property type="entry name" value="HTH_CROC1"/>
    <property type="match status" value="1"/>
</dbReference>
<sequence length="106" mass="12287">MVSPYVRRLKLATELRALREEHGILTEDLAKRLYYSRTKISRLETAAGRPDVAVVMSILDILGVTGEEWERIIRLAHEAAVKGWWDRYRQSMGPRQRLYADLEFGA</sequence>
<dbReference type="SMART" id="SM00530">
    <property type="entry name" value="HTH_XRE"/>
    <property type="match status" value="1"/>
</dbReference>
<reference evidence="2 3" key="1">
    <citation type="submission" date="2018-08" db="EMBL/GenBank/DDBJ databases">
        <title>Actinomadura spongicola sp. nov., isolated from marine sponge Leucetta chagosensis.</title>
        <authorList>
            <person name="Li L."/>
            <person name="Lin H.W."/>
        </authorList>
    </citation>
    <scope>NUCLEOTIDE SEQUENCE [LARGE SCALE GENOMIC DNA]</scope>
    <source>
        <strain evidence="2 3">LHW52907</strain>
    </source>
</reference>
<dbReference type="InterPro" id="IPR001387">
    <property type="entry name" value="Cro/C1-type_HTH"/>
</dbReference>
<dbReference type="AlphaFoldDB" id="A0A372GIJ6"/>
<dbReference type="GO" id="GO:0003677">
    <property type="term" value="F:DNA binding"/>
    <property type="evidence" value="ECO:0007669"/>
    <property type="project" value="InterPro"/>
</dbReference>
<dbReference type="SUPFAM" id="SSF47413">
    <property type="entry name" value="lambda repressor-like DNA-binding domains"/>
    <property type="match status" value="1"/>
</dbReference>
<feature type="domain" description="HTH cro/C1-type" evidence="1">
    <location>
        <begin position="15"/>
        <end position="69"/>
    </location>
</feature>
<dbReference type="Gene3D" id="1.10.260.40">
    <property type="entry name" value="lambda repressor-like DNA-binding domains"/>
    <property type="match status" value="1"/>
</dbReference>